<name>A0A7W8VE85_9ACTN</name>
<keyword evidence="2" id="KW-1185">Reference proteome</keyword>
<dbReference type="PROSITE" id="PS51257">
    <property type="entry name" value="PROKAR_LIPOPROTEIN"/>
    <property type="match status" value="1"/>
</dbReference>
<dbReference type="AlphaFoldDB" id="A0A7W8VE85"/>
<reference evidence="1 2" key="1">
    <citation type="submission" date="2020-08" db="EMBL/GenBank/DDBJ databases">
        <title>Sequencing the genomes of 1000 actinobacteria strains.</title>
        <authorList>
            <person name="Klenk H.-P."/>
        </authorList>
    </citation>
    <scope>NUCLEOTIDE SEQUENCE [LARGE SCALE GENOMIC DNA]</scope>
    <source>
        <strain evidence="1 2">DSM 44551</strain>
    </source>
</reference>
<accession>A0A7W8VE85</accession>
<evidence type="ECO:0000313" key="1">
    <source>
        <dbReference type="EMBL" id="MBB5432684.1"/>
    </source>
</evidence>
<gene>
    <name evidence="1" type="ORF">HDA36_002768</name>
</gene>
<organism evidence="1 2">
    <name type="scientific">Nocardiopsis composta</name>
    <dbReference type="NCBI Taxonomy" id="157465"/>
    <lineage>
        <taxon>Bacteria</taxon>
        <taxon>Bacillati</taxon>
        <taxon>Actinomycetota</taxon>
        <taxon>Actinomycetes</taxon>
        <taxon>Streptosporangiales</taxon>
        <taxon>Nocardiopsidaceae</taxon>
        <taxon>Nocardiopsis</taxon>
    </lineage>
</organism>
<protein>
    <recommendedName>
        <fullName evidence="3">Lipoprotein</fullName>
    </recommendedName>
</protein>
<dbReference type="Proteomes" id="UP000572635">
    <property type="component" value="Unassembled WGS sequence"/>
</dbReference>
<dbReference type="EMBL" id="JACHDB010000001">
    <property type="protein sequence ID" value="MBB5432684.1"/>
    <property type="molecule type" value="Genomic_DNA"/>
</dbReference>
<evidence type="ECO:0008006" key="3">
    <source>
        <dbReference type="Google" id="ProtNLM"/>
    </source>
</evidence>
<proteinExistence type="predicted"/>
<sequence length="218" mass="22021">MQEEREGLTPLRPGRTVRAGRAARLAVPLLLAAACTPAAPEGGAAPSASPAEEPLVALAEAVGMPEPPSLRAEEAGVTAEAVVASWTADGGDASIPPPAELEWTRVPSGGLKRLAVDAPAEPGWVELRASAAIGQGGIPDEGTQQVLTCDRLPPDGEGGGGTGCTYRFAEGSVLIETAEDGVAGGRYVIVYAEWPVVDSADPAGGVHDNSASWALEVA</sequence>
<evidence type="ECO:0000313" key="2">
    <source>
        <dbReference type="Proteomes" id="UP000572635"/>
    </source>
</evidence>
<dbReference type="RefSeq" id="WP_184392216.1">
    <property type="nucleotide sequence ID" value="NZ_BAAAJD010000100.1"/>
</dbReference>
<comment type="caution">
    <text evidence="1">The sequence shown here is derived from an EMBL/GenBank/DDBJ whole genome shotgun (WGS) entry which is preliminary data.</text>
</comment>